<feature type="chain" id="PRO_5037025029" evidence="4">
    <location>
        <begin position="26"/>
        <end position="387"/>
    </location>
</feature>
<dbReference type="PANTHER" id="PTHR30158">
    <property type="entry name" value="ACRA/E-RELATED COMPONENT OF DRUG EFFLUX TRANSPORTER"/>
    <property type="match status" value="1"/>
</dbReference>
<feature type="domain" description="Multidrug resistance protein MdtA-like C-terminal permuted SH3" evidence="7">
    <location>
        <begin position="297"/>
        <end position="358"/>
    </location>
</feature>
<gene>
    <name evidence="8" type="ORF">IB286_10450</name>
</gene>
<dbReference type="GO" id="GO:0046677">
    <property type="term" value="P:response to antibiotic"/>
    <property type="evidence" value="ECO:0007669"/>
    <property type="project" value="TreeGrafter"/>
</dbReference>
<sequence length="387" mass="41254">MSLGQNLFRRVAVLSLFFVGSASNAQMPGPMGPKPVGVIEIAQQPVPLVVTLPGRAVAYQSVAVRPRVEGVIEEILYTPGAELKVGDPLFRIDDASYRAQVAADLATLEKAKANYPVAKSQYQRAQKLAGSGYTEAQVESARSGLAEAQASLDAAKAALEYSQTRLGWTTVTSPIDGHPEVAAVSVGDLVSAGQSSALTTIVRSNPIYVDMVDASAHRISVRQQVDSGHLSLSENLAATLTLENGDVFQSAGKIVTLGNIVSTSTGTFTLRFSFENPEQVILPGMFLRGEFTLGTVNAFLIPQRAANRDKTGKLTVFIVDENQQARQLSLRDEGSFENNWIVYEGLNPGDKVIVDGLKSLQPGQAVSASKVNIDQNGLTRPANVVTE</sequence>
<protein>
    <submittedName>
        <fullName evidence="8">Efflux RND transporter periplasmic adaptor subunit</fullName>
    </submittedName>
</protein>
<feature type="coiled-coil region" evidence="3">
    <location>
        <begin position="108"/>
        <end position="158"/>
    </location>
</feature>
<dbReference type="InterPro" id="IPR058626">
    <property type="entry name" value="MdtA-like_b-barrel"/>
</dbReference>
<dbReference type="InterPro" id="IPR058625">
    <property type="entry name" value="MdtA-like_BSH"/>
</dbReference>
<evidence type="ECO:0000256" key="4">
    <source>
        <dbReference type="SAM" id="SignalP"/>
    </source>
</evidence>
<dbReference type="GO" id="GO:0022857">
    <property type="term" value="F:transmembrane transporter activity"/>
    <property type="evidence" value="ECO:0007669"/>
    <property type="project" value="InterPro"/>
</dbReference>
<dbReference type="GO" id="GO:0030313">
    <property type="term" value="C:cell envelope"/>
    <property type="evidence" value="ECO:0007669"/>
    <property type="project" value="UniProtKB-SubCell"/>
</dbReference>
<dbReference type="Pfam" id="PF25944">
    <property type="entry name" value="Beta-barrel_RND"/>
    <property type="match status" value="1"/>
</dbReference>
<keyword evidence="3" id="KW-0175">Coiled coil</keyword>
<feature type="domain" description="Multidrug resistance protein MdtA-like beta-barrel" evidence="6">
    <location>
        <begin position="206"/>
        <end position="288"/>
    </location>
</feature>
<dbReference type="Gene3D" id="2.40.30.170">
    <property type="match status" value="1"/>
</dbReference>
<name>A0A927C1A1_9GAMM</name>
<evidence type="ECO:0000313" key="9">
    <source>
        <dbReference type="Proteomes" id="UP000610558"/>
    </source>
</evidence>
<evidence type="ECO:0000259" key="6">
    <source>
        <dbReference type="Pfam" id="PF25944"/>
    </source>
</evidence>
<comment type="caution">
    <text evidence="8">The sequence shown here is derived from an EMBL/GenBank/DDBJ whole genome shotgun (WGS) entry which is preliminary data.</text>
</comment>
<proteinExistence type="inferred from homology"/>
<dbReference type="EMBL" id="JACXLD010000005">
    <property type="protein sequence ID" value="MBD2859425.1"/>
    <property type="molecule type" value="Genomic_DNA"/>
</dbReference>
<accession>A0A927C1A1</accession>
<dbReference type="GO" id="GO:0005886">
    <property type="term" value="C:plasma membrane"/>
    <property type="evidence" value="ECO:0007669"/>
    <property type="project" value="TreeGrafter"/>
</dbReference>
<keyword evidence="9" id="KW-1185">Reference proteome</keyword>
<feature type="signal peptide" evidence="4">
    <location>
        <begin position="1"/>
        <end position="25"/>
    </location>
</feature>
<reference evidence="8" key="1">
    <citation type="submission" date="2020-09" db="EMBL/GenBank/DDBJ databases">
        <authorList>
            <person name="Yoon J.-W."/>
        </authorList>
    </citation>
    <scope>NUCLEOTIDE SEQUENCE</scope>
    <source>
        <strain evidence="8">KMU-158</strain>
    </source>
</reference>
<comment type="similarity">
    <text evidence="2">Belongs to the membrane fusion protein (MFP) (TC 8.A.1) family.</text>
</comment>
<evidence type="ECO:0000256" key="3">
    <source>
        <dbReference type="SAM" id="Coils"/>
    </source>
</evidence>
<dbReference type="InterPro" id="IPR006143">
    <property type="entry name" value="RND_pump_MFP"/>
</dbReference>
<organism evidence="8 9">
    <name type="scientific">Spongiibacter pelagi</name>
    <dbReference type="NCBI Taxonomy" id="2760804"/>
    <lineage>
        <taxon>Bacteria</taxon>
        <taxon>Pseudomonadati</taxon>
        <taxon>Pseudomonadota</taxon>
        <taxon>Gammaproteobacteria</taxon>
        <taxon>Cellvibrionales</taxon>
        <taxon>Spongiibacteraceae</taxon>
        <taxon>Spongiibacter</taxon>
    </lineage>
</organism>
<dbReference type="Pfam" id="PF25917">
    <property type="entry name" value="BSH_RND"/>
    <property type="match status" value="1"/>
</dbReference>
<feature type="domain" description="Multidrug resistance protein MdtA-like barrel-sandwich hybrid" evidence="5">
    <location>
        <begin position="61"/>
        <end position="201"/>
    </location>
</feature>
<dbReference type="Pfam" id="PF25967">
    <property type="entry name" value="RND-MFP_C"/>
    <property type="match status" value="1"/>
</dbReference>
<keyword evidence="4" id="KW-0732">Signal</keyword>
<evidence type="ECO:0000313" key="8">
    <source>
        <dbReference type="EMBL" id="MBD2859425.1"/>
    </source>
</evidence>
<dbReference type="Proteomes" id="UP000610558">
    <property type="component" value="Unassembled WGS sequence"/>
</dbReference>
<comment type="subcellular location">
    <subcellularLocation>
        <location evidence="1">Cell inner membrane</location>
        <topology evidence="1">Lipid-anchor</topology>
    </subcellularLocation>
</comment>
<dbReference type="InterPro" id="IPR058627">
    <property type="entry name" value="MdtA-like_C"/>
</dbReference>
<dbReference type="Gene3D" id="2.40.50.100">
    <property type="match status" value="1"/>
</dbReference>
<evidence type="ECO:0000256" key="1">
    <source>
        <dbReference type="ARBA" id="ARBA00004519"/>
    </source>
</evidence>
<evidence type="ECO:0000259" key="7">
    <source>
        <dbReference type="Pfam" id="PF25967"/>
    </source>
</evidence>
<evidence type="ECO:0000256" key="2">
    <source>
        <dbReference type="ARBA" id="ARBA00009477"/>
    </source>
</evidence>
<dbReference type="NCBIfam" id="TIGR01730">
    <property type="entry name" value="RND_mfp"/>
    <property type="match status" value="1"/>
</dbReference>
<dbReference type="Gene3D" id="1.10.287.470">
    <property type="entry name" value="Helix hairpin bin"/>
    <property type="match status" value="1"/>
</dbReference>
<dbReference type="SUPFAM" id="SSF111369">
    <property type="entry name" value="HlyD-like secretion proteins"/>
    <property type="match status" value="1"/>
</dbReference>
<dbReference type="AlphaFoldDB" id="A0A927C1A1"/>
<dbReference type="PANTHER" id="PTHR30158:SF3">
    <property type="entry name" value="MULTIDRUG EFFLUX PUMP SUBUNIT ACRA-RELATED"/>
    <property type="match status" value="1"/>
</dbReference>
<dbReference type="RefSeq" id="WP_190765258.1">
    <property type="nucleotide sequence ID" value="NZ_JACXLD010000005.1"/>
</dbReference>
<dbReference type="Gene3D" id="2.40.420.20">
    <property type="match status" value="1"/>
</dbReference>
<evidence type="ECO:0000259" key="5">
    <source>
        <dbReference type="Pfam" id="PF25917"/>
    </source>
</evidence>